<proteinExistence type="predicted"/>
<sequence length="542" mass="62877">MAHFVFRRHDSVGNAAAEEDANFLEDCFIDKGDLRLLRDCEESKRIIVGRVGSGKTALLSQLKNTGAHVIQLSPHDLSLNFIATNKVISFFEEAGVNLSPFYGLLWKHLIVVELLKEKFHIRDDNSHRDFMRTIKSMIEKKDRNKELALDYLEQWGNKFWLTTEQRIQELTTKVEKSLSGGFDGKFSDISFTTQGAKNLSDEQRVEIKEHGLDVVSKVQIRELDNMLTVLEDNIFNDKKNPYYLTIDMLDEDWADDRIKFKLIRALIDVVKRFKSLSNVKIILAIRVDLLNKALYFETTAGFQEEKFKSMFLNLQWSENELKNLVEKRINKLIKNSYTKEDITFKDVFPKHVDGKDSFEYLVKRSFYRPRDLILFVNECLELCTDKPAITSTIIKEAEISYSKDRLQSLSNEWHIIYPNLFYTCRLFYGLKSNFEVSLISQSFLEDRHNEWSYDIKDPLKDPITRAIDSLYTGNGNFDSVRNFILREFHSTGLIGIKTGTSDAVNWTKMNIGAKLVAGQIKPSSEIYIHPIFHRALNIKPSQ</sequence>
<dbReference type="STRING" id="582744.Msip34_2200"/>
<dbReference type="KEGG" id="mei:Msip34_2200"/>
<dbReference type="InterPro" id="IPR059206">
    <property type="entry name" value="Sll1717-like"/>
</dbReference>
<dbReference type="Proteomes" id="UP000002743">
    <property type="component" value="Chromosome"/>
</dbReference>
<evidence type="ECO:0000313" key="1">
    <source>
        <dbReference type="EMBL" id="ACT51442.1"/>
    </source>
</evidence>
<reference evidence="2" key="1">
    <citation type="submission" date="2009-07" db="EMBL/GenBank/DDBJ databases">
        <title>Complete sequence of chromosome of Methylovorus sp. SIP3-4.</title>
        <authorList>
            <person name="Lucas S."/>
            <person name="Copeland A."/>
            <person name="Lapidus A."/>
            <person name="Glavina del Rio T."/>
            <person name="Tice H."/>
            <person name="Bruce D."/>
            <person name="Goodwin L."/>
            <person name="Pitluck S."/>
            <person name="Clum A."/>
            <person name="Larimer F."/>
            <person name="Land M."/>
            <person name="Hauser L."/>
            <person name="Kyrpides N."/>
            <person name="Mikhailova N."/>
            <person name="Kayluzhnaya M."/>
            <person name="Chistoserdova L."/>
        </authorList>
    </citation>
    <scope>NUCLEOTIDE SEQUENCE [LARGE SCALE GENOMIC DNA]</scope>
    <source>
        <strain evidence="2">SIP3-4</strain>
    </source>
</reference>
<evidence type="ECO:0000313" key="2">
    <source>
        <dbReference type="Proteomes" id="UP000002743"/>
    </source>
</evidence>
<dbReference type="AlphaFoldDB" id="C6X7H7"/>
<dbReference type="RefSeq" id="WP_015830765.1">
    <property type="nucleotide sequence ID" value="NC_012969.1"/>
</dbReference>
<keyword evidence="2" id="KW-1185">Reference proteome</keyword>
<dbReference type="NCBIfam" id="NF047389">
    <property type="entry name" value="ATPase_Sll1717"/>
    <property type="match status" value="1"/>
</dbReference>
<dbReference type="HOGENOM" id="CLU_035897_0_0_4"/>
<evidence type="ECO:0008006" key="3">
    <source>
        <dbReference type="Google" id="ProtNLM"/>
    </source>
</evidence>
<name>C6X7H7_METGS</name>
<dbReference type="OrthoDB" id="9179688at2"/>
<gene>
    <name evidence="1" type="ordered locus">Msip34_2200</name>
</gene>
<accession>C6X7H7</accession>
<organism evidence="1 2">
    <name type="scientific">Methylovorus glucosotrophus (strain SIP3-4)</name>
    <dbReference type="NCBI Taxonomy" id="582744"/>
    <lineage>
        <taxon>Bacteria</taxon>
        <taxon>Pseudomonadati</taxon>
        <taxon>Pseudomonadota</taxon>
        <taxon>Betaproteobacteria</taxon>
        <taxon>Nitrosomonadales</taxon>
        <taxon>Methylophilaceae</taxon>
        <taxon>Methylovorus</taxon>
    </lineage>
</organism>
<dbReference type="eggNOG" id="ENOG502Z915">
    <property type="taxonomic scope" value="Bacteria"/>
</dbReference>
<protein>
    <recommendedName>
        <fullName evidence="3">DNA repair ATPase</fullName>
    </recommendedName>
</protein>
<dbReference type="EMBL" id="CP001674">
    <property type="protein sequence ID" value="ACT51442.1"/>
    <property type="molecule type" value="Genomic_DNA"/>
</dbReference>
<reference evidence="1 2" key="2">
    <citation type="journal article" date="2011" name="J. Bacteriol.">
        <title>Genomes of three methylotrophs from a single niche uncover genetic and metabolic divergence of Methylophilaceae.</title>
        <authorList>
            <person name="Lapidus A."/>
            <person name="Clum A."/>
            <person name="Labutti K."/>
            <person name="Kaluzhnaya M.G."/>
            <person name="Lim S."/>
            <person name="Beck D.A."/>
            <person name="Glavina Del Rio T."/>
            <person name="Nolan M."/>
            <person name="Mavromatis K."/>
            <person name="Huntemann M."/>
            <person name="Lucas S."/>
            <person name="Lidstrom M.E."/>
            <person name="Ivanova N."/>
            <person name="Chistoserdova L."/>
        </authorList>
    </citation>
    <scope>NUCLEOTIDE SEQUENCE [LARGE SCALE GENOMIC DNA]</scope>
    <source>
        <strain evidence="1 2">SIP3-4</strain>
    </source>
</reference>